<accession>A0A8J7RUT0</accession>
<organism evidence="2 3">
    <name type="scientific">Natronogracilivirga saccharolytica</name>
    <dbReference type="NCBI Taxonomy" id="2812953"/>
    <lineage>
        <taxon>Bacteria</taxon>
        <taxon>Pseudomonadati</taxon>
        <taxon>Balneolota</taxon>
        <taxon>Balneolia</taxon>
        <taxon>Balneolales</taxon>
        <taxon>Cyclonatronaceae</taxon>
        <taxon>Natronogracilivirga</taxon>
    </lineage>
</organism>
<dbReference type="EMBL" id="JAFIDN010000009">
    <property type="protein sequence ID" value="MBP3193347.1"/>
    <property type="molecule type" value="Genomic_DNA"/>
</dbReference>
<dbReference type="RefSeq" id="WP_210512803.1">
    <property type="nucleotide sequence ID" value="NZ_JAFIDN010000009.1"/>
</dbReference>
<dbReference type="InterPro" id="IPR035093">
    <property type="entry name" value="RelE/ParE_toxin_dom_sf"/>
</dbReference>
<comment type="caution">
    <text evidence="2">The sequence shown here is derived from an EMBL/GenBank/DDBJ whole genome shotgun (WGS) entry which is preliminary data.</text>
</comment>
<dbReference type="AlphaFoldDB" id="A0A8J7RUT0"/>
<keyword evidence="3" id="KW-1185">Reference proteome</keyword>
<dbReference type="InterPro" id="IPR007712">
    <property type="entry name" value="RelE/ParE_toxin"/>
</dbReference>
<evidence type="ECO:0000313" key="2">
    <source>
        <dbReference type="EMBL" id="MBP3193347.1"/>
    </source>
</evidence>
<name>A0A8J7RUT0_9BACT</name>
<keyword evidence="1" id="KW-1277">Toxin-antitoxin system</keyword>
<evidence type="ECO:0000313" key="3">
    <source>
        <dbReference type="Proteomes" id="UP000673975"/>
    </source>
</evidence>
<reference evidence="2" key="1">
    <citation type="submission" date="2021-02" db="EMBL/GenBank/DDBJ databases">
        <title>Natronogracilivirga saccharolytica gen. nov. sp. nov. a new anaerobic, haloalkiliphilic carbohydrate-fermenting bacterium from soda lake and proposing of Cyclonatronumiaceae fam. nov. in the phylum Balneolaeota.</title>
        <authorList>
            <person name="Zhilina T.N."/>
            <person name="Sorokin D.Y."/>
            <person name="Zavarzina D.G."/>
            <person name="Toshchakov S.V."/>
            <person name="Kublanov I.V."/>
        </authorList>
    </citation>
    <scope>NUCLEOTIDE SEQUENCE</scope>
    <source>
        <strain evidence="2">Z-1702</strain>
    </source>
</reference>
<protein>
    <submittedName>
        <fullName evidence="2">Type II toxin-antitoxin system RelE/ParE family toxin</fullName>
    </submittedName>
</protein>
<proteinExistence type="predicted"/>
<dbReference type="Proteomes" id="UP000673975">
    <property type="component" value="Unassembled WGS sequence"/>
</dbReference>
<dbReference type="Gene3D" id="3.30.2310.20">
    <property type="entry name" value="RelE-like"/>
    <property type="match status" value="1"/>
</dbReference>
<evidence type="ECO:0000256" key="1">
    <source>
        <dbReference type="ARBA" id="ARBA00022649"/>
    </source>
</evidence>
<sequence length="108" mass="12860">MKEVQWTETAIKTLRETSDFILELWNSDVNEEFVAQIDHRISQLQNNPELAPAFENTEIRRLVIHRTVSLFYVNTPRFIKILVIWDNRQDANSLFEKLTDANRNRSKK</sequence>
<gene>
    <name evidence="2" type="ORF">NATSA_11770</name>
</gene>
<dbReference type="Pfam" id="PF05016">
    <property type="entry name" value="ParE_toxin"/>
    <property type="match status" value="1"/>
</dbReference>